<name>A0A7X0C3Q3_9ACTN</name>
<protein>
    <submittedName>
        <fullName evidence="2">Uncharacterized protein YjbI with pentapeptide repeats</fullName>
    </submittedName>
</protein>
<dbReference type="RefSeq" id="WP_185085825.1">
    <property type="nucleotide sequence ID" value="NZ_JACHJB010000002.1"/>
</dbReference>
<comment type="caution">
    <text evidence="2">The sequence shown here is derived from an EMBL/GenBank/DDBJ whole genome shotgun (WGS) entry which is preliminary data.</text>
</comment>
<keyword evidence="3" id="KW-1185">Reference proteome</keyword>
<feature type="region of interest" description="Disordered" evidence="1">
    <location>
        <begin position="25"/>
        <end position="52"/>
    </location>
</feature>
<gene>
    <name evidence="2" type="ORF">FHU36_004525</name>
</gene>
<organism evidence="2 3">
    <name type="scientific">Nonomuraea muscovyensis</name>
    <dbReference type="NCBI Taxonomy" id="1124761"/>
    <lineage>
        <taxon>Bacteria</taxon>
        <taxon>Bacillati</taxon>
        <taxon>Actinomycetota</taxon>
        <taxon>Actinomycetes</taxon>
        <taxon>Streptosporangiales</taxon>
        <taxon>Streptosporangiaceae</taxon>
        <taxon>Nonomuraea</taxon>
    </lineage>
</organism>
<sequence length="107" mass="12158">MAALGEAGSGRDPQEERQARLTAQRILADHLHHRPPTPRRWRQSRRADPNLRHWPDTRLDLTGAALVDLNLRDCRIGEARFDGATFTGDAWPDEQEAMRRAEEALAP</sequence>
<dbReference type="SUPFAM" id="SSF141571">
    <property type="entry name" value="Pentapeptide repeat-like"/>
    <property type="match status" value="1"/>
</dbReference>
<dbReference type="AlphaFoldDB" id="A0A7X0C3Q3"/>
<dbReference type="Proteomes" id="UP000583800">
    <property type="component" value="Unassembled WGS sequence"/>
</dbReference>
<proteinExistence type="predicted"/>
<dbReference type="EMBL" id="JACHJB010000002">
    <property type="protein sequence ID" value="MBB6347980.1"/>
    <property type="molecule type" value="Genomic_DNA"/>
</dbReference>
<evidence type="ECO:0000256" key="1">
    <source>
        <dbReference type="SAM" id="MobiDB-lite"/>
    </source>
</evidence>
<feature type="compositionally biased region" description="Basic residues" evidence="1">
    <location>
        <begin position="31"/>
        <end position="44"/>
    </location>
</feature>
<accession>A0A7X0C3Q3</accession>
<reference evidence="2 3" key="1">
    <citation type="submission" date="2020-08" db="EMBL/GenBank/DDBJ databases">
        <title>Sequencing the genomes of 1000 actinobacteria strains.</title>
        <authorList>
            <person name="Klenk H.-P."/>
        </authorList>
    </citation>
    <scope>NUCLEOTIDE SEQUENCE [LARGE SCALE GENOMIC DNA]</scope>
    <source>
        <strain evidence="2 3">DSM 45913</strain>
    </source>
</reference>
<evidence type="ECO:0000313" key="2">
    <source>
        <dbReference type="EMBL" id="MBB6347980.1"/>
    </source>
</evidence>
<evidence type="ECO:0000313" key="3">
    <source>
        <dbReference type="Proteomes" id="UP000583800"/>
    </source>
</evidence>